<dbReference type="InterPro" id="IPR032675">
    <property type="entry name" value="LRR_dom_sf"/>
</dbReference>
<dbReference type="Gene3D" id="3.80.10.10">
    <property type="entry name" value="Ribonuclease Inhibitor"/>
    <property type="match status" value="1"/>
</dbReference>
<dbReference type="InParanoid" id="A0A1Y2E547"/>
<dbReference type="EMBL" id="MCGR01000063">
    <property type="protein sequence ID" value="ORY66659.1"/>
    <property type="molecule type" value="Genomic_DNA"/>
</dbReference>
<dbReference type="SUPFAM" id="SSF52047">
    <property type="entry name" value="RNI-like"/>
    <property type="match status" value="1"/>
</dbReference>
<reference evidence="1 2" key="1">
    <citation type="submission" date="2016-07" db="EMBL/GenBank/DDBJ databases">
        <title>Pervasive Adenine N6-methylation of Active Genes in Fungi.</title>
        <authorList>
            <consortium name="DOE Joint Genome Institute"/>
            <person name="Mondo S.J."/>
            <person name="Dannebaum R.O."/>
            <person name="Kuo R.C."/>
            <person name="Labutti K."/>
            <person name="Haridas S."/>
            <person name="Kuo A."/>
            <person name="Salamov A."/>
            <person name="Ahrendt S.R."/>
            <person name="Lipzen A."/>
            <person name="Sullivan W."/>
            <person name="Andreopoulos W.B."/>
            <person name="Clum A."/>
            <person name="Lindquist E."/>
            <person name="Daum C."/>
            <person name="Ramamoorthy G.K."/>
            <person name="Gryganskyi A."/>
            <person name="Culley D."/>
            <person name="Magnuson J.K."/>
            <person name="James T.Y."/>
            <person name="O'Malley M.A."/>
            <person name="Stajich J.E."/>
            <person name="Spatafora J.W."/>
            <person name="Visel A."/>
            <person name="Grigoriev I.V."/>
        </authorList>
    </citation>
    <scope>NUCLEOTIDE SEQUENCE [LARGE SCALE GENOMIC DNA]</scope>
    <source>
        <strain evidence="1 2">62-1032</strain>
    </source>
</reference>
<evidence type="ECO:0000313" key="1">
    <source>
        <dbReference type="EMBL" id="ORY66659.1"/>
    </source>
</evidence>
<evidence type="ECO:0008006" key="3">
    <source>
        <dbReference type="Google" id="ProtNLM"/>
    </source>
</evidence>
<evidence type="ECO:0000313" key="2">
    <source>
        <dbReference type="Proteomes" id="UP000193467"/>
    </source>
</evidence>
<name>A0A1Y2E547_9BASI</name>
<proteinExistence type="predicted"/>
<keyword evidence="2" id="KW-1185">Reference proteome</keyword>
<accession>A0A1Y2E547</accession>
<comment type="caution">
    <text evidence="1">The sequence shown here is derived from an EMBL/GenBank/DDBJ whole genome shotgun (WGS) entry which is preliminary data.</text>
</comment>
<dbReference type="Proteomes" id="UP000193467">
    <property type="component" value="Unassembled WGS sequence"/>
</dbReference>
<organism evidence="1 2">
    <name type="scientific">Leucosporidium creatinivorum</name>
    <dbReference type="NCBI Taxonomy" id="106004"/>
    <lineage>
        <taxon>Eukaryota</taxon>
        <taxon>Fungi</taxon>
        <taxon>Dikarya</taxon>
        <taxon>Basidiomycota</taxon>
        <taxon>Pucciniomycotina</taxon>
        <taxon>Microbotryomycetes</taxon>
        <taxon>Leucosporidiales</taxon>
        <taxon>Leucosporidium</taxon>
    </lineage>
</organism>
<gene>
    <name evidence="1" type="ORF">BCR35DRAFT_183261</name>
</gene>
<protein>
    <recommendedName>
        <fullName evidence="3">F-box domain-containing protein</fullName>
    </recommendedName>
</protein>
<dbReference type="AlphaFoldDB" id="A0A1Y2E547"/>
<sequence>MASSDGTGAVQLKVETLRKAFLAVGKEQVSSTPQRILLTDLPTELLHLIAFYLAQDSDWEALGALRGCCEILYDAATPVFWHDYSIASHEDASLRQDQLLRLNKHRTSLTRHVRALDIDLSEWEDEDSTSDSARLPGVIFALLTEPVFGPFRHLTSLRLSVNDCLTTVVMVPREISDALYNLKNLKHLILDPCYFEARFSLLEALPSLVDLTLECYERSSFILDKKPIPSLSLRHPLLASQDWPSSTLTTASSSRISLEPASRRFDGS</sequence>